<dbReference type="Pfam" id="PF08729">
    <property type="entry name" value="HUN"/>
    <property type="match status" value="1"/>
</dbReference>
<proteinExistence type="predicted"/>
<dbReference type="STRING" id="77586.A0A0D9V8M9"/>
<keyword evidence="4" id="KW-1185">Reference proteome</keyword>
<feature type="compositionally biased region" description="Acidic residues" evidence="1">
    <location>
        <begin position="146"/>
        <end position="167"/>
    </location>
</feature>
<dbReference type="AlphaFoldDB" id="A0A0D9V8M9"/>
<name>A0A0D9V8M9_9ORYZ</name>
<evidence type="ECO:0000256" key="1">
    <source>
        <dbReference type="SAM" id="MobiDB-lite"/>
    </source>
</evidence>
<dbReference type="GO" id="GO:0006325">
    <property type="term" value="P:chromatin organization"/>
    <property type="evidence" value="ECO:0007669"/>
    <property type="project" value="TreeGrafter"/>
</dbReference>
<feature type="region of interest" description="Disordered" evidence="1">
    <location>
        <begin position="198"/>
        <end position="252"/>
    </location>
</feature>
<evidence type="ECO:0000259" key="2">
    <source>
        <dbReference type="Pfam" id="PF08729"/>
    </source>
</evidence>
<feature type="region of interest" description="Disordered" evidence="1">
    <location>
        <begin position="103"/>
        <end position="125"/>
    </location>
</feature>
<reference evidence="3" key="3">
    <citation type="submission" date="2015-04" db="UniProtKB">
        <authorList>
            <consortium name="EnsemblPlants"/>
        </authorList>
    </citation>
    <scope>IDENTIFICATION</scope>
</reference>
<feature type="region of interest" description="Disordered" evidence="1">
    <location>
        <begin position="274"/>
        <end position="324"/>
    </location>
</feature>
<dbReference type="PANTHER" id="PTHR21669:SF28">
    <property type="entry name" value="YEMANUCLEIN"/>
    <property type="match status" value="1"/>
</dbReference>
<evidence type="ECO:0000313" key="3">
    <source>
        <dbReference type="EnsemblPlants" id="LPERR01G34050.1"/>
    </source>
</evidence>
<feature type="region of interest" description="Disordered" evidence="1">
    <location>
        <begin position="361"/>
        <end position="406"/>
    </location>
</feature>
<dbReference type="InterPro" id="IPR014840">
    <property type="entry name" value="HRD"/>
</dbReference>
<feature type="region of interest" description="Disordered" evidence="1">
    <location>
        <begin position="141"/>
        <end position="167"/>
    </location>
</feature>
<dbReference type="HOGENOM" id="CLU_016217_0_0_1"/>
<protein>
    <recommendedName>
        <fullName evidence="2">Hpc2-related domain-containing protein</fullName>
    </recommendedName>
</protein>
<evidence type="ECO:0000313" key="4">
    <source>
        <dbReference type="Proteomes" id="UP000032180"/>
    </source>
</evidence>
<organism evidence="3 4">
    <name type="scientific">Leersia perrieri</name>
    <dbReference type="NCBI Taxonomy" id="77586"/>
    <lineage>
        <taxon>Eukaryota</taxon>
        <taxon>Viridiplantae</taxon>
        <taxon>Streptophyta</taxon>
        <taxon>Embryophyta</taxon>
        <taxon>Tracheophyta</taxon>
        <taxon>Spermatophyta</taxon>
        <taxon>Magnoliopsida</taxon>
        <taxon>Liliopsida</taxon>
        <taxon>Poales</taxon>
        <taxon>Poaceae</taxon>
        <taxon>BOP clade</taxon>
        <taxon>Oryzoideae</taxon>
        <taxon>Oryzeae</taxon>
        <taxon>Oryzinae</taxon>
        <taxon>Leersia</taxon>
    </lineage>
</organism>
<dbReference type="eggNOG" id="ENOG502QRNW">
    <property type="taxonomic scope" value="Eukaryota"/>
</dbReference>
<reference evidence="3 4" key="1">
    <citation type="submission" date="2012-08" db="EMBL/GenBank/DDBJ databases">
        <title>Oryza genome evolution.</title>
        <authorList>
            <person name="Wing R.A."/>
        </authorList>
    </citation>
    <scope>NUCLEOTIDE SEQUENCE</scope>
</reference>
<dbReference type="GO" id="GO:0005634">
    <property type="term" value="C:nucleus"/>
    <property type="evidence" value="ECO:0007669"/>
    <property type="project" value="TreeGrafter"/>
</dbReference>
<feature type="region of interest" description="Disordered" evidence="1">
    <location>
        <begin position="690"/>
        <end position="742"/>
    </location>
</feature>
<reference evidence="4" key="2">
    <citation type="submission" date="2013-12" db="EMBL/GenBank/DDBJ databases">
        <authorList>
            <person name="Yu Y."/>
            <person name="Lee S."/>
            <person name="de Baynast K."/>
            <person name="Wissotski M."/>
            <person name="Liu L."/>
            <person name="Talag J."/>
            <person name="Goicoechea J."/>
            <person name="Angelova A."/>
            <person name="Jetty R."/>
            <person name="Kudrna D."/>
            <person name="Golser W."/>
            <person name="Rivera L."/>
            <person name="Zhang J."/>
            <person name="Wing R."/>
        </authorList>
    </citation>
    <scope>NUCLEOTIDE SEQUENCE</scope>
</reference>
<feature type="domain" description="Hpc2-related" evidence="2">
    <location>
        <begin position="147"/>
        <end position="195"/>
    </location>
</feature>
<dbReference type="PANTHER" id="PTHR21669">
    <property type="entry name" value="CAPZ-INTERACTING PROTEIN AND RELATED PROTEINS"/>
    <property type="match status" value="1"/>
</dbReference>
<feature type="compositionally biased region" description="Polar residues" evidence="1">
    <location>
        <begin position="216"/>
        <end position="225"/>
    </location>
</feature>
<accession>A0A0D9V8M9</accession>
<dbReference type="Proteomes" id="UP000032180">
    <property type="component" value="Chromosome 1"/>
</dbReference>
<dbReference type="EnsemblPlants" id="LPERR01G34050.1">
    <property type="protein sequence ID" value="LPERR01G34050.1"/>
    <property type="gene ID" value="LPERR01G34050"/>
</dbReference>
<sequence length="760" mass="83162">MEDPVVAAPASSVPSSSVVAAAAAAVAPPPLGTQQAPAAVVAAAAQEDAAAGCRRQVFSVELRPGETTIVSWKKLLKEAGHAATSPPPAAPAVAAAASDPAFAALPGQPGAVHPPENDPKDPAQPNRFSAVIEKIERLYMGKHSSDEEDLDDVPDDDEYDTEDSFIDDAELDEYFEVDNLKTKHDGYFVNKGKLEQIEAGTSASVAPKKRRRKDSSSGYIENNQVAPGDYLSAGNIPGKSTSRSGAQVRKKLTSSNLGSYGEYYNEDNRVVKNKTGAPGGVHKRKSTDFAMGSDTGAYTKTSSKDMPYSSSEPKDLEKHKAAALQPTDFTHKSKTAEAYDYAYSAYRDTSMQLDFQQKRAYTGENRDPSNKIHRKEKHGTGEFSGMATTGAPITSREGSGTKPKGSRLERAIRDLQKIAAEYRPTAIDINEIDPTGQVAIKRRLPPEVKQKLAKVARLSANQGKIAEHGLMERLMGIVGHLVQRRTLRRNMKEMVESGLSAKQEKADKFQRVKMEINEMIRSRVAAKAKVNEHQGGSADDFQITNDEKRSLKGKSLMDAALEDRICDLYDLYVEGMDEDKGPQSRKLYVELAELWPEGSMDNVGIKDAIYRSKERRRLLYSQQKVRNEERLKRKRLAAAAKLQDGYPVVMQSALVQQAAQPPITNAVATYPVTDHGQNLGSRSFDRVREVSASANPDDINRNAGEMRKKKRKPESDLVDTQANAVKAPSQHASEKHKLPKRADEAAGTVLCLPFYDQQPS</sequence>
<dbReference type="Gramene" id="LPERR01G34050.1">
    <property type="protein sequence ID" value="LPERR01G34050.1"/>
    <property type="gene ID" value="LPERR01G34050"/>
</dbReference>
<feature type="compositionally biased region" description="Basic and acidic residues" evidence="1">
    <location>
        <begin position="732"/>
        <end position="742"/>
    </location>
</feature>